<organism evidence="1 2">
    <name type="scientific">Tsukamurella tyrosinosolvens</name>
    <dbReference type="NCBI Taxonomy" id="57704"/>
    <lineage>
        <taxon>Bacteria</taxon>
        <taxon>Bacillati</taxon>
        <taxon>Actinomycetota</taxon>
        <taxon>Actinomycetes</taxon>
        <taxon>Mycobacteriales</taxon>
        <taxon>Tsukamurellaceae</taxon>
        <taxon>Tsukamurella</taxon>
    </lineage>
</organism>
<keyword evidence="2" id="KW-1185">Reference proteome</keyword>
<sequence>MPGRIDPDGVCIVCDITFVSAIVRDHAAEWSVEYLSDRSSIVVAETCSSLCRARRG</sequence>
<gene>
    <name evidence="1" type="ORF">SAMN04489793_3111</name>
</gene>
<dbReference type="Proteomes" id="UP000182241">
    <property type="component" value="Unassembled WGS sequence"/>
</dbReference>
<reference evidence="2" key="1">
    <citation type="submission" date="2016-10" db="EMBL/GenBank/DDBJ databases">
        <authorList>
            <person name="Varghese N."/>
            <person name="Submissions S."/>
        </authorList>
    </citation>
    <scope>NUCLEOTIDE SEQUENCE [LARGE SCALE GENOMIC DNA]</scope>
    <source>
        <strain evidence="2">DSM 44234</strain>
    </source>
</reference>
<accession>A0A1H4V1T2</accession>
<evidence type="ECO:0000313" key="1">
    <source>
        <dbReference type="EMBL" id="SEC74895.1"/>
    </source>
</evidence>
<evidence type="ECO:0000313" key="2">
    <source>
        <dbReference type="Proteomes" id="UP000182241"/>
    </source>
</evidence>
<dbReference type="STRING" id="57704.SAMN04489793_3111"/>
<proteinExistence type="predicted"/>
<dbReference type="RefSeq" id="WP_156486441.1">
    <property type="nucleotide sequence ID" value="NZ_FNSA01000003.1"/>
</dbReference>
<protein>
    <submittedName>
        <fullName evidence="1">Uncharacterized protein</fullName>
    </submittedName>
</protein>
<dbReference type="AlphaFoldDB" id="A0A1H4V1T2"/>
<dbReference type="EMBL" id="FNSA01000003">
    <property type="protein sequence ID" value="SEC74895.1"/>
    <property type="molecule type" value="Genomic_DNA"/>
</dbReference>
<name>A0A1H4V1T2_TSUTY</name>